<sequence>MKVSQLAAWELFCMKMTLQSLCSKEFVGHRYATLSL</sequence>
<proteinExistence type="predicted"/>
<name>A0A0A8Z003_ARUDO</name>
<organism evidence="1">
    <name type="scientific">Arundo donax</name>
    <name type="common">Giant reed</name>
    <name type="synonym">Donax arundinaceus</name>
    <dbReference type="NCBI Taxonomy" id="35708"/>
    <lineage>
        <taxon>Eukaryota</taxon>
        <taxon>Viridiplantae</taxon>
        <taxon>Streptophyta</taxon>
        <taxon>Embryophyta</taxon>
        <taxon>Tracheophyta</taxon>
        <taxon>Spermatophyta</taxon>
        <taxon>Magnoliopsida</taxon>
        <taxon>Liliopsida</taxon>
        <taxon>Poales</taxon>
        <taxon>Poaceae</taxon>
        <taxon>PACMAD clade</taxon>
        <taxon>Arundinoideae</taxon>
        <taxon>Arundineae</taxon>
        <taxon>Arundo</taxon>
    </lineage>
</organism>
<reference evidence="1" key="1">
    <citation type="submission" date="2014-09" db="EMBL/GenBank/DDBJ databases">
        <authorList>
            <person name="Magalhaes I.L.F."/>
            <person name="Oliveira U."/>
            <person name="Santos F.R."/>
            <person name="Vidigal T.H.D.A."/>
            <person name="Brescovit A.D."/>
            <person name="Santos A.J."/>
        </authorList>
    </citation>
    <scope>NUCLEOTIDE SEQUENCE</scope>
    <source>
        <tissue evidence="1">Shoot tissue taken approximately 20 cm above the soil surface</tissue>
    </source>
</reference>
<dbReference type="EMBL" id="GBRH01269713">
    <property type="protein sequence ID" value="JAD28182.1"/>
    <property type="molecule type" value="Transcribed_RNA"/>
</dbReference>
<reference evidence="1" key="2">
    <citation type="journal article" date="2015" name="Data Brief">
        <title>Shoot transcriptome of the giant reed, Arundo donax.</title>
        <authorList>
            <person name="Barrero R.A."/>
            <person name="Guerrero F.D."/>
            <person name="Moolhuijzen P."/>
            <person name="Goolsby J.A."/>
            <person name="Tidwell J."/>
            <person name="Bellgard S.E."/>
            <person name="Bellgard M.I."/>
        </authorList>
    </citation>
    <scope>NUCLEOTIDE SEQUENCE</scope>
    <source>
        <tissue evidence="1">Shoot tissue taken approximately 20 cm above the soil surface</tissue>
    </source>
</reference>
<dbReference type="AlphaFoldDB" id="A0A0A8Z003"/>
<accession>A0A0A8Z003</accession>
<evidence type="ECO:0000313" key="1">
    <source>
        <dbReference type="EMBL" id="JAD28182.1"/>
    </source>
</evidence>
<protein>
    <submittedName>
        <fullName evidence="1">Uncharacterized protein</fullName>
    </submittedName>
</protein>